<evidence type="ECO:0000256" key="3">
    <source>
        <dbReference type="ARBA" id="ARBA00010102"/>
    </source>
</evidence>
<protein>
    <submittedName>
        <fullName evidence="10">Uncharacterized protein</fullName>
    </submittedName>
</protein>
<proteinExistence type="inferred from homology"/>
<evidence type="ECO:0000256" key="5">
    <source>
        <dbReference type="ARBA" id="ARBA00022574"/>
    </source>
</evidence>
<evidence type="ECO:0000313" key="11">
    <source>
        <dbReference type="Proteomes" id="UP001153148"/>
    </source>
</evidence>
<reference evidence="10" key="1">
    <citation type="submission" date="2021-03" db="EMBL/GenBank/DDBJ databases">
        <authorList>
            <person name="Tran Van P."/>
        </authorList>
    </citation>
    <scope>NUCLEOTIDE SEQUENCE</scope>
</reference>
<dbReference type="InterPro" id="IPR036322">
    <property type="entry name" value="WD40_repeat_dom_sf"/>
</dbReference>
<comment type="subcellular location">
    <subcellularLocation>
        <location evidence="2">Lysosome</location>
    </subcellularLocation>
    <subcellularLocation>
        <location evidence="1">Nucleus envelope</location>
    </subcellularLocation>
</comment>
<comment type="caution">
    <text evidence="10">The sequence shown here is derived from an EMBL/GenBank/DDBJ whole genome shotgun (WGS) entry which is preliminary data.</text>
</comment>
<dbReference type="InterPro" id="IPR001680">
    <property type="entry name" value="WD40_rpt"/>
</dbReference>
<gene>
    <name evidence="10" type="ORF">TPAB3V08_LOCUS12471</name>
</gene>
<keyword evidence="11" id="KW-1185">Reference proteome</keyword>
<evidence type="ECO:0000256" key="7">
    <source>
        <dbReference type="ARBA" id="ARBA00022927"/>
    </source>
</evidence>
<evidence type="ECO:0000313" key="10">
    <source>
        <dbReference type="EMBL" id="CAG2065527.1"/>
    </source>
</evidence>
<keyword evidence="9" id="KW-0539">Nucleus</keyword>
<name>A0ABN7PE79_TIMPD</name>
<dbReference type="InterPro" id="IPR037363">
    <property type="entry name" value="Sec13/Seh1_fam"/>
</dbReference>
<dbReference type="EMBL" id="CAJPIN010044021">
    <property type="protein sequence ID" value="CAG2065527.1"/>
    <property type="molecule type" value="Genomic_DNA"/>
</dbReference>
<dbReference type="Proteomes" id="UP001153148">
    <property type="component" value="Unassembled WGS sequence"/>
</dbReference>
<evidence type="ECO:0000256" key="6">
    <source>
        <dbReference type="ARBA" id="ARBA00022737"/>
    </source>
</evidence>
<dbReference type="SUPFAM" id="SSF50978">
    <property type="entry name" value="WD40 repeat-like"/>
    <property type="match status" value="1"/>
</dbReference>
<keyword evidence="6" id="KW-0677">Repeat</keyword>
<dbReference type="SMART" id="SM00320">
    <property type="entry name" value="WD40"/>
    <property type="match status" value="1"/>
</dbReference>
<keyword evidence="7" id="KW-0653">Protein transport</keyword>
<keyword evidence="4" id="KW-0813">Transport</keyword>
<dbReference type="InterPro" id="IPR015943">
    <property type="entry name" value="WD40/YVTN_repeat-like_dom_sf"/>
</dbReference>
<sequence length="152" mass="17110">VWDQDEQGNWYMTGSWKAHSGSVWKVTWAHPEFGQVVATCSFDRTACVWEEIVYSYWLKGKGENHFGKTTLNTPDRDSNLDVPIIGSIVYCEGSALDHAAMEMGLLIFAPDLPRKINAPYMRVQHSRKEEPILPREAGQGGGEVWRGVSVVQ</sequence>
<keyword evidence="8" id="KW-0458">Lysosome</keyword>
<comment type="similarity">
    <text evidence="3">Belongs to the WD repeat SEC13 family.</text>
</comment>
<accession>A0ABN7PE79</accession>
<dbReference type="PANTHER" id="PTHR11024:SF3">
    <property type="entry name" value="NUCLEOPORIN SEH1"/>
    <property type="match status" value="1"/>
</dbReference>
<keyword evidence="5" id="KW-0853">WD repeat</keyword>
<dbReference type="PANTHER" id="PTHR11024">
    <property type="entry name" value="NUCLEAR PORE COMPLEX PROTEIN SEC13 / SEH1 FAMILY MEMBER"/>
    <property type="match status" value="1"/>
</dbReference>
<organism evidence="10 11">
    <name type="scientific">Timema podura</name>
    <name type="common">Walking stick</name>
    <dbReference type="NCBI Taxonomy" id="61482"/>
    <lineage>
        <taxon>Eukaryota</taxon>
        <taxon>Metazoa</taxon>
        <taxon>Ecdysozoa</taxon>
        <taxon>Arthropoda</taxon>
        <taxon>Hexapoda</taxon>
        <taxon>Insecta</taxon>
        <taxon>Pterygota</taxon>
        <taxon>Neoptera</taxon>
        <taxon>Polyneoptera</taxon>
        <taxon>Phasmatodea</taxon>
        <taxon>Timematodea</taxon>
        <taxon>Timematoidea</taxon>
        <taxon>Timematidae</taxon>
        <taxon>Timema</taxon>
    </lineage>
</organism>
<evidence type="ECO:0000256" key="9">
    <source>
        <dbReference type="ARBA" id="ARBA00023242"/>
    </source>
</evidence>
<evidence type="ECO:0000256" key="8">
    <source>
        <dbReference type="ARBA" id="ARBA00023228"/>
    </source>
</evidence>
<evidence type="ECO:0000256" key="2">
    <source>
        <dbReference type="ARBA" id="ARBA00004371"/>
    </source>
</evidence>
<feature type="non-terminal residue" evidence="10">
    <location>
        <position position="1"/>
    </location>
</feature>
<evidence type="ECO:0000256" key="4">
    <source>
        <dbReference type="ARBA" id="ARBA00022448"/>
    </source>
</evidence>
<evidence type="ECO:0000256" key="1">
    <source>
        <dbReference type="ARBA" id="ARBA00004259"/>
    </source>
</evidence>
<dbReference type="Gene3D" id="2.130.10.10">
    <property type="entry name" value="YVTN repeat-like/Quinoprotein amine dehydrogenase"/>
    <property type="match status" value="1"/>
</dbReference>